<comment type="caution">
    <text evidence="2">The sequence shown here is derived from an EMBL/GenBank/DDBJ whole genome shotgun (WGS) entry which is preliminary data.</text>
</comment>
<proteinExistence type="predicted"/>
<organism evidence="2 3">
    <name type="scientific">Ephemerocybe angulata</name>
    <dbReference type="NCBI Taxonomy" id="980116"/>
    <lineage>
        <taxon>Eukaryota</taxon>
        <taxon>Fungi</taxon>
        <taxon>Dikarya</taxon>
        <taxon>Basidiomycota</taxon>
        <taxon>Agaricomycotina</taxon>
        <taxon>Agaricomycetes</taxon>
        <taxon>Agaricomycetidae</taxon>
        <taxon>Agaricales</taxon>
        <taxon>Agaricineae</taxon>
        <taxon>Psathyrellaceae</taxon>
        <taxon>Ephemerocybe</taxon>
    </lineage>
</organism>
<dbReference type="Proteomes" id="UP000521943">
    <property type="component" value="Unassembled WGS sequence"/>
</dbReference>
<name>A0A8H6M8P2_9AGAR</name>
<evidence type="ECO:0000313" key="2">
    <source>
        <dbReference type="EMBL" id="KAF6759065.1"/>
    </source>
</evidence>
<dbReference type="AlphaFoldDB" id="A0A8H6M8P2"/>
<protein>
    <submittedName>
        <fullName evidence="2">Uncharacterized protein</fullName>
    </submittedName>
</protein>
<reference evidence="2 3" key="1">
    <citation type="submission" date="2020-07" db="EMBL/GenBank/DDBJ databases">
        <title>Comparative genomics of pyrophilous fungi reveals a link between fire events and developmental genes.</title>
        <authorList>
            <consortium name="DOE Joint Genome Institute"/>
            <person name="Steindorff A.S."/>
            <person name="Carver A."/>
            <person name="Calhoun S."/>
            <person name="Stillman K."/>
            <person name="Liu H."/>
            <person name="Lipzen A."/>
            <person name="Pangilinan J."/>
            <person name="Labutti K."/>
            <person name="Bruns T.D."/>
            <person name="Grigoriev I.V."/>
        </authorList>
    </citation>
    <scope>NUCLEOTIDE SEQUENCE [LARGE SCALE GENOMIC DNA]</scope>
    <source>
        <strain evidence="2 3">CBS 144469</strain>
    </source>
</reference>
<keyword evidence="3" id="KW-1185">Reference proteome</keyword>
<sequence>MHQPAFPSSHRTHISSGNRHSIGRRIAHPPRCPNLPDKYPNSALLSSTRPEYYSTQFPKPPTPPRFPYTRKSSQCIPVAGQPAPFLKRPPPTSLVVHFGPSSYSKLHSRTARDSSVSLKSLLVQSSPISNKGLRTVRKDLRFKHGLSVSEGYAFPKYHLQPMSDKASDRMRWARR</sequence>
<dbReference type="EMBL" id="JACGCI010000017">
    <property type="protein sequence ID" value="KAF6759065.1"/>
    <property type="molecule type" value="Genomic_DNA"/>
</dbReference>
<feature type="region of interest" description="Disordered" evidence="1">
    <location>
        <begin position="1"/>
        <end position="45"/>
    </location>
</feature>
<gene>
    <name evidence="2" type="ORF">DFP72DRAFT_1043528</name>
</gene>
<evidence type="ECO:0000256" key="1">
    <source>
        <dbReference type="SAM" id="MobiDB-lite"/>
    </source>
</evidence>
<accession>A0A8H6M8P2</accession>
<evidence type="ECO:0000313" key="3">
    <source>
        <dbReference type="Proteomes" id="UP000521943"/>
    </source>
</evidence>